<dbReference type="AlphaFoldDB" id="A0A523S343"/>
<accession>A0A523S343</accession>
<proteinExistence type="predicted"/>
<evidence type="ECO:0000313" key="1">
    <source>
        <dbReference type="EMBL" id="TET12291.1"/>
    </source>
</evidence>
<gene>
    <name evidence="1" type="ORF">E3J84_01860</name>
</gene>
<sequence length="92" mass="10204">MGKKGQVKTIAAIKLAVFPSQKINISGTYEVSEDKTFLENPFSKVTTTTTLNLKTTPGKDTPDRPKFLPRYLRNLSGQYLTKRKNMATGALP</sequence>
<reference evidence="1 2" key="1">
    <citation type="submission" date="2019-03" db="EMBL/GenBank/DDBJ databases">
        <title>Metabolic potential of uncultured bacteria and archaea associated with petroleum seepage in deep-sea sediments.</title>
        <authorList>
            <person name="Dong X."/>
            <person name="Hubert C."/>
        </authorList>
    </citation>
    <scope>NUCLEOTIDE SEQUENCE [LARGE SCALE GENOMIC DNA]</scope>
    <source>
        <strain evidence="1">E44_bin7</strain>
    </source>
</reference>
<protein>
    <submittedName>
        <fullName evidence="1">Uncharacterized protein</fullName>
    </submittedName>
</protein>
<comment type="caution">
    <text evidence="1">The sequence shown here is derived from an EMBL/GenBank/DDBJ whole genome shotgun (WGS) entry which is preliminary data.</text>
</comment>
<dbReference type="EMBL" id="SOKJ01000097">
    <property type="protein sequence ID" value="TET12291.1"/>
    <property type="molecule type" value="Genomic_DNA"/>
</dbReference>
<dbReference type="Proteomes" id="UP000316360">
    <property type="component" value="Unassembled WGS sequence"/>
</dbReference>
<organism evidence="1 2">
    <name type="scientific">Aerophobetes bacterium</name>
    <dbReference type="NCBI Taxonomy" id="2030807"/>
    <lineage>
        <taxon>Bacteria</taxon>
        <taxon>Candidatus Aerophobota</taxon>
    </lineage>
</organism>
<evidence type="ECO:0000313" key="2">
    <source>
        <dbReference type="Proteomes" id="UP000316360"/>
    </source>
</evidence>
<name>A0A523S343_UNCAE</name>